<dbReference type="EMBL" id="QGNA01000002">
    <property type="protein sequence ID" value="PWS37373.1"/>
    <property type="molecule type" value="Genomic_DNA"/>
</dbReference>
<dbReference type="Proteomes" id="UP000245765">
    <property type="component" value="Unassembled WGS sequence"/>
</dbReference>
<evidence type="ECO:0000313" key="3">
    <source>
        <dbReference type="Proteomes" id="UP000245765"/>
    </source>
</evidence>
<evidence type="ECO:0008006" key="4">
    <source>
        <dbReference type="Google" id="ProtNLM"/>
    </source>
</evidence>
<keyword evidence="1" id="KW-0472">Membrane</keyword>
<proteinExistence type="predicted"/>
<protein>
    <recommendedName>
        <fullName evidence="4">DUF1269 domain-containing protein</fullName>
    </recommendedName>
</protein>
<dbReference type="Pfam" id="PF06897">
    <property type="entry name" value="DUF1269"/>
    <property type="match status" value="1"/>
</dbReference>
<reference evidence="3" key="1">
    <citation type="submission" date="2018-05" db="EMBL/GenBank/DDBJ databases">
        <authorList>
            <person name="Du Z."/>
            <person name="Wang X."/>
        </authorList>
    </citation>
    <scope>NUCLEOTIDE SEQUENCE [LARGE SCALE GENOMIC DNA]</scope>
    <source>
        <strain evidence="3">CQN31</strain>
    </source>
</reference>
<accession>A0A317FFN7</accession>
<keyword evidence="1" id="KW-1133">Transmembrane helix</keyword>
<keyword evidence="1" id="KW-0812">Transmembrane</keyword>
<gene>
    <name evidence="2" type="ORF">DFH01_11060</name>
</gene>
<keyword evidence="3" id="KW-1185">Reference proteome</keyword>
<name>A0A317FFN7_9PROT</name>
<sequence>MADLVVISFPTEKQAEDMRSKLIGLQREYLIELGDAVVAVKQPNGEVKLNQLFSPTLAGAAGGTLWGTLIGLIFLMPLAGAAIGAASGALSGKLTDVGINDQFMKDVAKELHAGNAALFLLIRKVTADKVLPALEGSGGTLMRSSFDETKEAKIREALASAHAAIAESGAKPA</sequence>
<dbReference type="AlphaFoldDB" id="A0A317FFN7"/>
<feature type="transmembrane region" description="Helical" evidence="1">
    <location>
        <begin position="65"/>
        <end position="86"/>
    </location>
</feature>
<dbReference type="InterPro" id="IPR009200">
    <property type="entry name" value="DUF1269_membrane"/>
</dbReference>
<evidence type="ECO:0000256" key="1">
    <source>
        <dbReference type="SAM" id="Phobius"/>
    </source>
</evidence>
<comment type="caution">
    <text evidence="2">The sequence shown here is derived from an EMBL/GenBank/DDBJ whole genome shotgun (WGS) entry which is preliminary data.</text>
</comment>
<dbReference type="RefSeq" id="WP_109870481.1">
    <property type="nucleotide sequence ID" value="NZ_QGNA01000002.1"/>
</dbReference>
<organism evidence="2 3">
    <name type="scientific">Falsiroseomonas bella</name>
    <dbReference type="NCBI Taxonomy" id="2184016"/>
    <lineage>
        <taxon>Bacteria</taxon>
        <taxon>Pseudomonadati</taxon>
        <taxon>Pseudomonadota</taxon>
        <taxon>Alphaproteobacteria</taxon>
        <taxon>Acetobacterales</taxon>
        <taxon>Roseomonadaceae</taxon>
        <taxon>Falsiroseomonas</taxon>
    </lineage>
</organism>
<evidence type="ECO:0000313" key="2">
    <source>
        <dbReference type="EMBL" id="PWS37373.1"/>
    </source>
</evidence>
<dbReference type="OrthoDB" id="275223at2"/>